<dbReference type="Proteomes" id="UP000037460">
    <property type="component" value="Unassembled WGS sequence"/>
</dbReference>
<dbReference type="InterPro" id="IPR036390">
    <property type="entry name" value="WH_DNA-bd_sf"/>
</dbReference>
<feature type="domain" description="PCI" evidence="3">
    <location>
        <begin position="224"/>
        <end position="393"/>
    </location>
</feature>
<dbReference type="AlphaFoldDB" id="A0A0M0JIB9"/>
<dbReference type="GO" id="GO:0042176">
    <property type="term" value="P:regulation of protein catabolic process"/>
    <property type="evidence" value="ECO:0007669"/>
    <property type="project" value="InterPro"/>
</dbReference>
<dbReference type="SMART" id="SM00753">
    <property type="entry name" value="PAM"/>
    <property type="match status" value="1"/>
</dbReference>
<dbReference type="Pfam" id="PF08375">
    <property type="entry name" value="Rpn3_C"/>
    <property type="match status" value="1"/>
</dbReference>
<dbReference type="InterPro" id="IPR000717">
    <property type="entry name" value="PCI_dom"/>
</dbReference>
<name>A0A0M0JIB9_9EUKA</name>
<evidence type="ECO:0000313" key="5">
    <source>
        <dbReference type="Proteomes" id="UP000037460"/>
    </source>
</evidence>
<accession>A0A0M0JIB9</accession>
<reference evidence="5" key="1">
    <citation type="journal article" date="2015" name="PLoS Genet.">
        <title>Genome Sequence and Transcriptome Analyses of Chrysochromulina tobin: Metabolic Tools for Enhanced Algal Fitness in the Prominent Order Prymnesiales (Haptophyceae).</title>
        <authorList>
            <person name="Hovde B.T."/>
            <person name="Deodato C.R."/>
            <person name="Hunsperger H.M."/>
            <person name="Ryken S.A."/>
            <person name="Yost W."/>
            <person name="Jha R.K."/>
            <person name="Patterson J."/>
            <person name="Monnat R.J. Jr."/>
            <person name="Barlow S.B."/>
            <person name="Starkenburg S.R."/>
            <person name="Cattolico R.A."/>
        </authorList>
    </citation>
    <scope>NUCLEOTIDE SEQUENCE</scope>
    <source>
        <strain evidence="5">CCMP291</strain>
    </source>
</reference>
<proteinExistence type="inferred from homology"/>
<dbReference type="EMBL" id="JWZX01002863">
    <property type="protein sequence ID" value="KOO26356.1"/>
    <property type="molecule type" value="Genomic_DNA"/>
</dbReference>
<dbReference type="GO" id="GO:0030234">
    <property type="term" value="F:enzyme regulator activity"/>
    <property type="evidence" value="ECO:0007669"/>
    <property type="project" value="InterPro"/>
</dbReference>
<comment type="similarity">
    <text evidence="1">Belongs to the proteasome subunit S3 family.</text>
</comment>
<dbReference type="Pfam" id="PF01399">
    <property type="entry name" value="PCI"/>
    <property type="match status" value="1"/>
</dbReference>
<dbReference type="PANTHER" id="PTHR10758">
    <property type="entry name" value="26S PROTEASOME NON-ATPASE REGULATORY SUBUNIT 3/COP9 SIGNALOSOME COMPLEX SUBUNIT 3"/>
    <property type="match status" value="1"/>
</dbReference>
<dbReference type="GO" id="GO:0006511">
    <property type="term" value="P:ubiquitin-dependent protein catabolic process"/>
    <property type="evidence" value="ECO:0007669"/>
    <property type="project" value="TreeGrafter"/>
</dbReference>
<evidence type="ECO:0000313" key="4">
    <source>
        <dbReference type="EMBL" id="KOO26356.1"/>
    </source>
</evidence>
<dbReference type="Pfam" id="PF25573">
    <property type="entry name" value="TPR_PSMD3_N"/>
    <property type="match status" value="1"/>
</dbReference>
<dbReference type="InterPro" id="IPR057985">
    <property type="entry name" value="TPR_PSMD3_N"/>
</dbReference>
<dbReference type="InterPro" id="IPR050756">
    <property type="entry name" value="CSN3"/>
</dbReference>
<protein>
    <submittedName>
        <fullName evidence="4">26s proteasome non-ATPase regulatory subunit 3</fullName>
    </submittedName>
</protein>
<keyword evidence="5" id="KW-1185">Reference proteome</keyword>
<dbReference type="InterPro" id="IPR013586">
    <property type="entry name" value="PSMD3_C"/>
</dbReference>
<evidence type="ECO:0000259" key="3">
    <source>
        <dbReference type="PROSITE" id="PS50250"/>
    </source>
</evidence>
<dbReference type="PANTHER" id="PTHR10758:SF2">
    <property type="entry name" value="26S PROTEASOME NON-ATPASE REGULATORY SUBUNIT 3"/>
    <property type="match status" value="1"/>
</dbReference>
<dbReference type="SUPFAM" id="SSF46785">
    <property type="entry name" value="Winged helix' DNA-binding domain"/>
    <property type="match status" value="1"/>
</dbReference>
<evidence type="ECO:0000256" key="1">
    <source>
        <dbReference type="ARBA" id="ARBA00007912"/>
    </source>
</evidence>
<organism evidence="4 5">
    <name type="scientific">Chrysochromulina tobinii</name>
    <dbReference type="NCBI Taxonomy" id="1460289"/>
    <lineage>
        <taxon>Eukaryota</taxon>
        <taxon>Haptista</taxon>
        <taxon>Haptophyta</taxon>
        <taxon>Prymnesiophyceae</taxon>
        <taxon>Prymnesiales</taxon>
        <taxon>Chrysochromulinaceae</taxon>
        <taxon>Chrysochromulina</taxon>
    </lineage>
</organism>
<dbReference type="SMART" id="SM00088">
    <property type="entry name" value="PINT"/>
    <property type="match status" value="1"/>
</dbReference>
<evidence type="ECO:0000256" key="2">
    <source>
        <dbReference type="ARBA" id="ARBA00022942"/>
    </source>
</evidence>
<dbReference type="PROSITE" id="PS50250">
    <property type="entry name" value="PCI"/>
    <property type="match status" value="1"/>
</dbReference>
<sequence>MPEKMEEQLIADLSAAFAVLERFVNAREPRHMVQALRVLGPFRKKGKESPGVAVGALMAALSTHVAPSAALRAPMLALLGMLPQPAEPVPAPAASEDKDDEKKASISKLPENEVLVGLLVLTLLLDHNQVIAAVPFSLQLMERVGALKRRTLDPIAERVYFYASWAHEVNGTLVAIRSPLLAAHRTACLHHNSTCQATLLNLLLRNYQHYKLFDQAEKLLTKTTFPESAGATQLARYLYYTGRIKALQLEYTEAHRCLLQAQRKAPTTKGLGFRLAVYKLARAPMRPYLELVQAVRLGDLAAFRMAMEKHAATFTADSNYTLIVRLRQNVIRAGLRNISLAYSRIALSDVAAKLVLDHPEDMESIAAKAIRDGVIEATLDHANAVLISKDPTDVYSTLEPQAAFHKRITFCLNVHNDAVKAMSYPPDAHKDGLLDADAMKQRQLEEAELAEALAEEDYE</sequence>
<comment type="caution">
    <text evidence="4">The sequence shown here is derived from an EMBL/GenBank/DDBJ whole genome shotgun (WGS) entry which is preliminary data.</text>
</comment>
<dbReference type="OrthoDB" id="1713558at2759"/>
<gene>
    <name evidence="4" type="ORF">Ctob_011795</name>
</gene>
<keyword evidence="2 4" id="KW-0647">Proteasome</keyword>
<dbReference type="Gene3D" id="1.25.40.570">
    <property type="match status" value="1"/>
</dbReference>
<dbReference type="GO" id="GO:0008541">
    <property type="term" value="C:proteasome regulatory particle, lid subcomplex"/>
    <property type="evidence" value="ECO:0007669"/>
    <property type="project" value="TreeGrafter"/>
</dbReference>